<evidence type="ECO:0008006" key="3">
    <source>
        <dbReference type="Google" id="ProtNLM"/>
    </source>
</evidence>
<keyword evidence="2" id="KW-1185">Reference proteome</keyword>
<dbReference type="AlphaFoldDB" id="A0A371B4S6"/>
<name>A0A371B4S6_9SPHN</name>
<dbReference type="OrthoDB" id="7595169at2"/>
<dbReference type="Proteomes" id="UP000263833">
    <property type="component" value="Unassembled WGS sequence"/>
</dbReference>
<proteinExistence type="predicted"/>
<accession>A0A371B4S6</accession>
<reference evidence="2" key="1">
    <citation type="submission" date="2018-08" db="EMBL/GenBank/DDBJ databases">
        <authorList>
            <person name="Kim S.-J."/>
            <person name="Jung G.-Y."/>
        </authorList>
    </citation>
    <scope>NUCLEOTIDE SEQUENCE [LARGE SCALE GENOMIC DNA]</scope>
    <source>
        <strain evidence="2">GY_G</strain>
    </source>
</reference>
<dbReference type="RefSeq" id="WP_115549548.1">
    <property type="nucleotide sequence ID" value="NZ_QRGP01000002.1"/>
</dbReference>
<organism evidence="1 2">
    <name type="scientific">Sphingorhabdus pulchriflava</name>
    <dbReference type="NCBI Taxonomy" id="2292257"/>
    <lineage>
        <taxon>Bacteria</taxon>
        <taxon>Pseudomonadati</taxon>
        <taxon>Pseudomonadota</taxon>
        <taxon>Alphaproteobacteria</taxon>
        <taxon>Sphingomonadales</taxon>
        <taxon>Sphingomonadaceae</taxon>
        <taxon>Sphingorhabdus</taxon>
    </lineage>
</organism>
<dbReference type="EMBL" id="QRGP01000002">
    <property type="protein sequence ID" value="RDV02443.1"/>
    <property type="molecule type" value="Genomic_DNA"/>
</dbReference>
<gene>
    <name evidence="1" type="ORF">DXH95_10705</name>
</gene>
<protein>
    <recommendedName>
        <fullName evidence="3">Lysozyme inhibitor LprI N-terminal domain-containing protein</fullName>
    </recommendedName>
</protein>
<comment type="caution">
    <text evidence="1">The sequence shown here is derived from an EMBL/GenBank/DDBJ whole genome shotgun (WGS) entry which is preliminary data.</text>
</comment>
<sequence length="202" mass="21808">MKHALAICTGTLGLVLGETAALHAVPPPPEQYSTDCARSVYASDQLVCQTPELKALDSALAAQITAADSAPFASGNRFTEGHGEWFRRRSMCAMQTDHLSCLRAAYADRQRLIERLGKPLPAADQRFICRLTSNGTSVLLSFMSPAEVIIANEAGLVVGVASNAKPISGWRPFLTFQKKRSSLILTDAQDASISCKLTRFKP</sequence>
<evidence type="ECO:0000313" key="2">
    <source>
        <dbReference type="Proteomes" id="UP000263833"/>
    </source>
</evidence>
<evidence type="ECO:0000313" key="1">
    <source>
        <dbReference type="EMBL" id="RDV02443.1"/>
    </source>
</evidence>